<sequence length="152" mass="16745">MIYIAAISALALAIIWSLSPQGQVIHAARSKEMVFRKRRFLFDGFFRDAKGESIDLDDRMVGVARGESCVNYGISDGAVVIADKLTSESRQKIAADDLVIIASPLDDETKPMRFRKVSARSEGLVEFADDNNGALKPKAPEDIVGLVRYVRN</sequence>
<protein>
    <submittedName>
        <fullName evidence="1">Uncharacterized protein</fullName>
    </submittedName>
</protein>
<keyword evidence="2" id="KW-1185">Reference proteome</keyword>
<dbReference type="EMBL" id="JACXLC010000001">
    <property type="protein sequence ID" value="MBD2840780.1"/>
    <property type="molecule type" value="Genomic_DNA"/>
</dbReference>
<reference evidence="1 2" key="1">
    <citation type="submission" date="2020-09" db="EMBL/GenBank/DDBJ databases">
        <authorList>
            <person name="Yoon J.-W."/>
        </authorList>
    </citation>
    <scope>NUCLEOTIDE SEQUENCE [LARGE SCALE GENOMIC DNA]</scope>
    <source>
        <strain evidence="1 2">KMU-140</strain>
    </source>
</reference>
<evidence type="ECO:0000313" key="2">
    <source>
        <dbReference type="Proteomes" id="UP000635384"/>
    </source>
</evidence>
<comment type="caution">
    <text evidence="1">The sequence shown here is derived from an EMBL/GenBank/DDBJ whole genome shotgun (WGS) entry which is preliminary data.</text>
</comment>
<name>A0ABR8KN56_9SPHN</name>
<accession>A0ABR8KN56</accession>
<gene>
    <name evidence="1" type="ORF">IB285_00755</name>
</gene>
<evidence type="ECO:0000313" key="1">
    <source>
        <dbReference type="EMBL" id="MBD2840780.1"/>
    </source>
</evidence>
<dbReference type="Proteomes" id="UP000635384">
    <property type="component" value="Unassembled WGS sequence"/>
</dbReference>
<organism evidence="1 2">
    <name type="scientific">Erythrobacter rubeus</name>
    <dbReference type="NCBI Taxonomy" id="2760803"/>
    <lineage>
        <taxon>Bacteria</taxon>
        <taxon>Pseudomonadati</taxon>
        <taxon>Pseudomonadota</taxon>
        <taxon>Alphaproteobacteria</taxon>
        <taxon>Sphingomonadales</taxon>
        <taxon>Erythrobacteraceae</taxon>
        <taxon>Erythrobacter/Porphyrobacter group</taxon>
        <taxon>Erythrobacter</taxon>
    </lineage>
</organism>
<proteinExistence type="predicted"/>
<dbReference type="RefSeq" id="WP_190786382.1">
    <property type="nucleotide sequence ID" value="NZ_JACXLC010000001.1"/>
</dbReference>